<name>A0A0L8GYD2_OCTBM</name>
<dbReference type="EMBL" id="KQ419887">
    <property type="protein sequence ID" value="KOF82061.1"/>
    <property type="molecule type" value="Genomic_DNA"/>
</dbReference>
<dbReference type="AlphaFoldDB" id="A0A0L8GYD2"/>
<sequence>MGIVVVLFKSKVLKLKHCIAPNHDRVFTQYSIYLLEEVEKILDLIPQEWSCELWLKAEIKRKIHLCGAEGHFKVFFPQQISLKRGSPLLLTTLSQKQQQHTGETVISVRSTTAPTARSATTKTHATELEFITQINIQHNSTFITLLPSHSILNTHILKEPYLHYHAPPPSLSDSCNKEETLCEKEANANKSKR</sequence>
<organism evidence="1">
    <name type="scientific">Octopus bimaculoides</name>
    <name type="common">California two-spotted octopus</name>
    <dbReference type="NCBI Taxonomy" id="37653"/>
    <lineage>
        <taxon>Eukaryota</taxon>
        <taxon>Metazoa</taxon>
        <taxon>Spiralia</taxon>
        <taxon>Lophotrochozoa</taxon>
        <taxon>Mollusca</taxon>
        <taxon>Cephalopoda</taxon>
        <taxon>Coleoidea</taxon>
        <taxon>Octopodiformes</taxon>
        <taxon>Octopoda</taxon>
        <taxon>Incirrata</taxon>
        <taxon>Octopodidae</taxon>
        <taxon>Octopus</taxon>
    </lineage>
</organism>
<accession>A0A0L8GYD2</accession>
<gene>
    <name evidence="1" type="ORF">OCBIM_22025693mg</name>
</gene>
<protein>
    <submittedName>
        <fullName evidence="1">Uncharacterized protein</fullName>
    </submittedName>
</protein>
<proteinExistence type="predicted"/>
<reference evidence="1" key="1">
    <citation type="submission" date="2015-07" db="EMBL/GenBank/DDBJ databases">
        <title>MeaNS - Measles Nucleotide Surveillance Program.</title>
        <authorList>
            <person name="Tran T."/>
            <person name="Druce J."/>
        </authorList>
    </citation>
    <scope>NUCLEOTIDE SEQUENCE</scope>
    <source>
        <strain evidence="1">UCB-OBI-ISO-001</strain>
        <tissue evidence="1">Gonad</tissue>
    </source>
</reference>
<evidence type="ECO:0000313" key="1">
    <source>
        <dbReference type="EMBL" id="KOF82061.1"/>
    </source>
</evidence>